<dbReference type="PROSITE" id="PS51257">
    <property type="entry name" value="PROKAR_LIPOPROTEIN"/>
    <property type="match status" value="1"/>
</dbReference>
<feature type="domain" description="SAP" evidence="3">
    <location>
        <begin position="84"/>
        <end position="118"/>
    </location>
</feature>
<feature type="region of interest" description="Disordered" evidence="1">
    <location>
        <begin position="318"/>
        <end position="338"/>
    </location>
</feature>
<evidence type="ECO:0000313" key="5">
    <source>
        <dbReference type="Proteomes" id="UP001219525"/>
    </source>
</evidence>
<gene>
    <name evidence="4" type="ORF">GGX14DRAFT_428786</name>
</gene>
<proteinExistence type="predicted"/>
<feature type="compositionally biased region" description="Basic and acidic residues" evidence="1">
    <location>
        <begin position="168"/>
        <end position="177"/>
    </location>
</feature>
<accession>A0AAD6YKX9</accession>
<dbReference type="PROSITE" id="PS50800">
    <property type="entry name" value="SAP"/>
    <property type="match status" value="1"/>
</dbReference>
<evidence type="ECO:0000259" key="3">
    <source>
        <dbReference type="PROSITE" id="PS50800"/>
    </source>
</evidence>
<dbReference type="AlphaFoldDB" id="A0AAD6YKX9"/>
<comment type="caution">
    <text evidence="4">The sequence shown here is derived from an EMBL/GenBank/DDBJ whole genome shotgun (WGS) entry which is preliminary data.</text>
</comment>
<dbReference type="Proteomes" id="UP001219525">
    <property type="component" value="Unassembled WGS sequence"/>
</dbReference>
<reference evidence="4" key="1">
    <citation type="submission" date="2023-03" db="EMBL/GenBank/DDBJ databases">
        <title>Massive genome expansion in bonnet fungi (Mycena s.s.) driven by repeated elements and novel gene families across ecological guilds.</title>
        <authorList>
            <consortium name="Lawrence Berkeley National Laboratory"/>
            <person name="Harder C.B."/>
            <person name="Miyauchi S."/>
            <person name="Viragh M."/>
            <person name="Kuo A."/>
            <person name="Thoen E."/>
            <person name="Andreopoulos B."/>
            <person name="Lu D."/>
            <person name="Skrede I."/>
            <person name="Drula E."/>
            <person name="Henrissat B."/>
            <person name="Morin E."/>
            <person name="Kohler A."/>
            <person name="Barry K."/>
            <person name="LaButti K."/>
            <person name="Morin E."/>
            <person name="Salamov A."/>
            <person name="Lipzen A."/>
            <person name="Mereny Z."/>
            <person name="Hegedus B."/>
            <person name="Baldrian P."/>
            <person name="Stursova M."/>
            <person name="Weitz H."/>
            <person name="Taylor A."/>
            <person name="Grigoriev I.V."/>
            <person name="Nagy L.G."/>
            <person name="Martin F."/>
            <person name="Kauserud H."/>
        </authorList>
    </citation>
    <scope>NUCLEOTIDE SEQUENCE</scope>
    <source>
        <strain evidence="4">9144</strain>
    </source>
</reference>
<evidence type="ECO:0000256" key="1">
    <source>
        <dbReference type="SAM" id="MobiDB-lite"/>
    </source>
</evidence>
<keyword evidence="2" id="KW-1133">Transmembrane helix</keyword>
<evidence type="ECO:0000256" key="2">
    <source>
        <dbReference type="SAM" id="Phobius"/>
    </source>
</evidence>
<protein>
    <recommendedName>
        <fullName evidence="3">SAP domain-containing protein</fullName>
    </recommendedName>
</protein>
<keyword evidence="2" id="KW-0472">Membrane</keyword>
<keyword evidence="5" id="KW-1185">Reference proteome</keyword>
<feature type="compositionally biased region" description="Low complexity" evidence="1">
    <location>
        <begin position="323"/>
        <end position="332"/>
    </location>
</feature>
<feature type="transmembrane region" description="Helical" evidence="2">
    <location>
        <begin position="20"/>
        <end position="39"/>
    </location>
</feature>
<dbReference type="InterPro" id="IPR003034">
    <property type="entry name" value="SAP_dom"/>
</dbReference>
<feature type="compositionally biased region" description="Basic residues" evidence="1">
    <location>
        <begin position="147"/>
        <end position="156"/>
    </location>
</feature>
<evidence type="ECO:0000313" key="4">
    <source>
        <dbReference type="EMBL" id="KAJ7222434.1"/>
    </source>
</evidence>
<feature type="region of interest" description="Disordered" evidence="1">
    <location>
        <begin position="135"/>
        <end position="177"/>
    </location>
</feature>
<dbReference type="EMBL" id="JARJCW010000007">
    <property type="protein sequence ID" value="KAJ7222434.1"/>
    <property type="molecule type" value="Genomic_DNA"/>
</dbReference>
<name>A0AAD6YKX9_9AGAR</name>
<sequence length="521" mass="58737">MTGTAIKSRLALVLKHPLQLVFVVLACLLPLFLSFILTTTRKRDHYAPMATAATHISESMVAAAANRQMLLFPAKAGGFEERSVENKLNTQLQDMCRDYGLNTTANKAGLQARLREYSEKFCNNPESCNLQAVKRRMHKGTTDGPPKKSRPKKSAVRRAANFNSENTATERSKDMRSHEARKSLISWCESIEERFPYKKRAPQAVAPNPISAPRDALLDYHLRERVQAMEDQLASLSHVNAGSGQVPLPSFTTDWTYALALQPTLPIYTTAASASVIVPPFDSMDTQPIYSNGFRQDMSDRITPALEVLNATQDSAFGQMSEATSSSAPAGDSDSDNDTALSQTRRIILGNNTCIDISLDKIRSLSIPATSFANDIERLNTMWDDTSSHWNEKSVLKIQEQPIALVYWPKVFKGSGLWKSYKSNWTEWKFIIECYRKTTPNEFWEKFAKDGKRMSYTAVCRALRADRKKEDAALAERARKEYGDDFKFKFQYRSSKHGDHRAMTKDSAIAKEYRRLHGQTT</sequence>
<organism evidence="4 5">
    <name type="scientific">Mycena pura</name>
    <dbReference type="NCBI Taxonomy" id="153505"/>
    <lineage>
        <taxon>Eukaryota</taxon>
        <taxon>Fungi</taxon>
        <taxon>Dikarya</taxon>
        <taxon>Basidiomycota</taxon>
        <taxon>Agaricomycotina</taxon>
        <taxon>Agaricomycetes</taxon>
        <taxon>Agaricomycetidae</taxon>
        <taxon>Agaricales</taxon>
        <taxon>Marasmiineae</taxon>
        <taxon>Mycenaceae</taxon>
        <taxon>Mycena</taxon>
    </lineage>
</organism>
<keyword evidence="2" id="KW-0812">Transmembrane</keyword>